<dbReference type="InterPro" id="IPR038232">
    <property type="entry name" value="PknH-like_Extracell_sf"/>
</dbReference>
<name>A0A1X0E263_9MYCO</name>
<dbReference type="Pfam" id="PF14032">
    <property type="entry name" value="PknH_C"/>
    <property type="match status" value="1"/>
</dbReference>
<keyword evidence="1" id="KW-0732">Signal</keyword>
<accession>A0A1X0E263</accession>
<dbReference type="Proteomes" id="UP000192713">
    <property type="component" value="Unassembled WGS sequence"/>
</dbReference>
<dbReference type="EMBL" id="MVHU01000020">
    <property type="protein sequence ID" value="ORA78707.1"/>
    <property type="molecule type" value="Genomic_DNA"/>
</dbReference>
<feature type="signal peptide" evidence="1">
    <location>
        <begin position="1"/>
        <end position="20"/>
    </location>
</feature>
<dbReference type="InterPro" id="IPR026954">
    <property type="entry name" value="PknH-like_Extracell"/>
</dbReference>
<comment type="caution">
    <text evidence="3">The sequence shown here is derived from an EMBL/GenBank/DDBJ whole genome shotgun (WGS) entry which is preliminary data.</text>
</comment>
<dbReference type="AlphaFoldDB" id="A0A1X0E263"/>
<evidence type="ECO:0000313" key="4">
    <source>
        <dbReference type="Proteomes" id="UP000192713"/>
    </source>
</evidence>
<sequence>MRRRTAGLACTLVLACAVVAGCSRVTDGLAVPADHDGPRPVAASMLADLLLDASTVSDIMGSAGMRVKDSRSRMFDSGRQFPDQDCMVAWMPVEQSVYAGSNWTATIVQTLSEAALDHFVVQAATVFADRADAQSFFEATARRWAPCGERSFTTTKDGYGDTPWTFDAVTDVDSTVWMTQHQDDSAGWSCQRALRVANNVAIDVLACKLYVIDEAVTIANGIDARLPSV</sequence>
<dbReference type="Gene3D" id="3.40.1000.70">
    <property type="entry name" value="PknH-like extracellular domain"/>
    <property type="match status" value="1"/>
</dbReference>
<proteinExistence type="predicted"/>
<dbReference type="RefSeq" id="WP_080575712.1">
    <property type="nucleotide sequence ID" value="NZ_MVHU01000020.1"/>
</dbReference>
<organism evidence="3 4">
    <name type="scientific">Mycolicibacter kumamotonensis</name>
    <dbReference type="NCBI Taxonomy" id="354243"/>
    <lineage>
        <taxon>Bacteria</taxon>
        <taxon>Bacillati</taxon>
        <taxon>Actinomycetota</taxon>
        <taxon>Actinomycetes</taxon>
        <taxon>Mycobacteriales</taxon>
        <taxon>Mycobacteriaceae</taxon>
        <taxon>Mycolicibacter</taxon>
    </lineage>
</organism>
<evidence type="ECO:0000256" key="1">
    <source>
        <dbReference type="SAM" id="SignalP"/>
    </source>
</evidence>
<dbReference type="PROSITE" id="PS51257">
    <property type="entry name" value="PROKAR_LIPOPROTEIN"/>
    <property type="match status" value="1"/>
</dbReference>
<evidence type="ECO:0000313" key="3">
    <source>
        <dbReference type="EMBL" id="ORA78707.1"/>
    </source>
</evidence>
<protein>
    <submittedName>
        <fullName evidence="3">Sensor domain-containing protein</fullName>
    </submittedName>
</protein>
<reference evidence="3 4" key="1">
    <citation type="submission" date="2017-02" db="EMBL/GenBank/DDBJ databases">
        <title>The new phylogeny of genus Mycobacterium.</title>
        <authorList>
            <person name="Tortoli E."/>
            <person name="Trovato A."/>
            <person name="Cirillo D.M."/>
        </authorList>
    </citation>
    <scope>NUCLEOTIDE SEQUENCE [LARGE SCALE GENOMIC DNA]</scope>
    <source>
        <strain evidence="3 4">DSM 45093</strain>
    </source>
</reference>
<evidence type="ECO:0000259" key="2">
    <source>
        <dbReference type="Pfam" id="PF14032"/>
    </source>
</evidence>
<feature type="chain" id="PRO_5038487076" evidence="1">
    <location>
        <begin position="21"/>
        <end position="229"/>
    </location>
</feature>
<feature type="domain" description="PknH-like extracellular" evidence="2">
    <location>
        <begin position="41"/>
        <end position="222"/>
    </location>
</feature>
<gene>
    <name evidence="3" type="ORF">BST28_14095</name>
</gene>